<dbReference type="PANTHER" id="PTHR43834:SF2">
    <property type="entry name" value="GTPASE DER"/>
    <property type="match status" value="1"/>
</dbReference>
<dbReference type="OMA" id="WKISAVQ"/>
<evidence type="ECO:0000256" key="2">
    <source>
        <dbReference type="ARBA" id="ARBA00020953"/>
    </source>
</evidence>
<evidence type="ECO:0000256" key="1">
    <source>
        <dbReference type="ARBA" id="ARBA00008279"/>
    </source>
</evidence>
<dbReference type="InterPro" id="IPR015946">
    <property type="entry name" value="KH_dom-like_a/b"/>
</dbReference>
<feature type="domain" description="EngA-type G" evidence="9">
    <location>
        <begin position="356"/>
        <end position="536"/>
    </location>
</feature>
<dbReference type="NCBIfam" id="TIGR00231">
    <property type="entry name" value="small_GTP"/>
    <property type="match status" value="1"/>
</dbReference>
<comment type="caution">
    <text evidence="10">The sequence shown here is derived from an EMBL/GenBank/DDBJ whole genome shotgun (WGS) entry which is preliminary data.</text>
</comment>
<reference evidence="10 11" key="1">
    <citation type="submission" date="2013-09" db="EMBL/GenBank/DDBJ databases">
        <title>Corchorus capsularis genome sequencing.</title>
        <authorList>
            <person name="Alam M."/>
            <person name="Haque M.S."/>
            <person name="Islam M.S."/>
            <person name="Emdad E.M."/>
            <person name="Islam M.M."/>
            <person name="Ahmed B."/>
            <person name="Halim A."/>
            <person name="Hossen Q.M.M."/>
            <person name="Hossain M.Z."/>
            <person name="Ahmed R."/>
            <person name="Khan M.M."/>
            <person name="Islam R."/>
            <person name="Rashid M.M."/>
            <person name="Khan S.A."/>
            <person name="Rahman M.S."/>
            <person name="Alam M."/>
        </authorList>
    </citation>
    <scope>NUCLEOTIDE SEQUENCE [LARGE SCALE GENOMIC DNA]</scope>
    <source>
        <strain evidence="11">cv. CVL-1</strain>
        <tissue evidence="10">Whole seedling</tissue>
    </source>
</reference>
<keyword evidence="11" id="KW-1185">Reference proteome</keyword>
<dbReference type="Gramene" id="OMO81672">
    <property type="protein sequence ID" value="OMO81672"/>
    <property type="gene ID" value="CCACVL1_12311"/>
</dbReference>
<gene>
    <name evidence="10" type="ORF">CCACVL1_12311</name>
</gene>
<comment type="similarity">
    <text evidence="1">Belongs to the TRAFAC class TrmE-Era-EngA-EngB-Septin-like GTPase superfamily. EngA (Der) GTPase family.</text>
</comment>
<dbReference type="SUPFAM" id="SSF52540">
    <property type="entry name" value="P-loop containing nucleoside triphosphate hydrolases"/>
    <property type="match status" value="2"/>
</dbReference>
<proteinExistence type="inferred from homology"/>
<dbReference type="CDD" id="cd01894">
    <property type="entry name" value="EngA1"/>
    <property type="match status" value="1"/>
</dbReference>
<evidence type="ECO:0000256" key="3">
    <source>
        <dbReference type="ARBA" id="ARBA00022517"/>
    </source>
</evidence>
<evidence type="ECO:0000256" key="4">
    <source>
        <dbReference type="ARBA" id="ARBA00022737"/>
    </source>
</evidence>
<dbReference type="PANTHER" id="PTHR43834">
    <property type="entry name" value="GTPASE DER"/>
    <property type="match status" value="1"/>
</dbReference>
<evidence type="ECO:0000256" key="8">
    <source>
        <dbReference type="SAM" id="Coils"/>
    </source>
</evidence>
<dbReference type="FunFam" id="3.30.300.20:FF:000004">
    <property type="entry name" value="GTPase Der"/>
    <property type="match status" value="1"/>
</dbReference>
<keyword evidence="4" id="KW-0677">Repeat</keyword>
<dbReference type="Pfam" id="PF14714">
    <property type="entry name" value="KH_dom-like"/>
    <property type="match status" value="1"/>
</dbReference>
<dbReference type="EMBL" id="AWWV01010108">
    <property type="protein sequence ID" value="OMO81672.1"/>
    <property type="molecule type" value="Genomic_DNA"/>
</dbReference>
<dbReference type="Proteomes" id="UP000188268">
    <property type="component" value="Unassembled WGS sequence"/>
</dbReference>
<dbReference type="InterPro" id="IPR016484">
    <property type="entry name" value="GTPase_Der"/>
</dbReference>
<dbReference type="CDD" id="cd01895">
    <property type="entry name" value="EngA2"/>
    <property type="match status" value="1"/>
</dbReference>
<evidence type="ECO:0000259" key="9">
    <source>
        <dbReference type="PROSITE" id="PS51712"/>
    </source>
</evidence>
<evidence type="ECO:0000313" key="10">
    <source>
        <dbReference type="EMBL" id="OMO81672.1"/>
    </source>
</evidence>
<keyword evidence="5" id="KW-0547">Nucleotide-binding</keyword>
<dbReference type="FunFam" id="3.40.50.300:FF:000040">
    <property type="entry name" value="GTPase Der"/>
    <property type="match status" value="1"/>
</dbReference>
<name>A0A1R3IGF8_COCAP</name>
<dbReference type="NCBIfam" id="TIGR03594">
    <property type="entry name" value="GTPase_EngA"/>
    <property type="match status" value="1"/>
</dbReference>
<dbReference type="InterPro" id="IPR032859">
    <property type="entry name" value="KH_dom-like"/>
</dbReference>
<dbReference type="Pfam" id="PF01926">
    <property type="entry name" value="MMR_HSR1"/>
    <property type="match status" value="2"/>
</dbReference>
<dbReference type="Gene3D" id="3.40.50.300">
    <property type="entry name" value="P-loop containing nucleotide triphosphate hydrolases"/>
    <property type="match status" value="2"/>
</dbReference>
<dbReference type="InterPro" id="IPR006073">
    <property type="entry name" value="GTP-bd"/>
</dbReference>
<dbReference type="GO" id="GO:0005525">
    <property type="term" value="F:GTP binding"/>
    <property type="evidence" value="ECO:0007669"/>
    <property type="project" value="UniProtKB-KW"/>
</dbReference>
<dbReference type="InterPro" id="IPR031166">
    <property type="entry name" value="G_ENGA"/>
</dbReference>
<dbReference type="GO" id="GO:0009507">
    <property type="term" value="C:chloroplast"/>
    <property type="evidence" value="ECO:0007669"/>
    <property type="project" value="TreeGrafter"/>
</dbReference>
<dbReference type="PROSITE" id="PS51712">
    <property type="entry name" value="G_ENGA"/>
    <property type="match status" value="1"/>
</dbReference>
<dbReference type="AlphaFoldDB" id="A0A1R3IGF8"/>
<feature type="coiled-coil region" evidence="8">
    <location>
        <begin position="85"/>
        <end position="136"/>
    </location>
</feature>
<protein>
    <recommendedName>
        <fullName evidence="2">GTPase Der</fullName>
    </recommendedName>
    <alternativeName>
        <fullName evidence="7">GTP-binding protein EngA</fullName>
    </alternativeName>
</protein>
<dbReference type="FunFam" id="3.40.50.300:FF:001185">
    <property type="entry name" value="GTPase Der"/>
    <property type="match status" value="1"/>
</dbReference>
<evidence type="ECO:0000256" key="7">
    <source>
        <dbReference type="ARBA" id="ARBA00032345"/>
    </source>
</evidence>
<evidence type="ECO:0000313" key="11">
    <source>
        <dbReference type="Proteomes" id="UP000188268"/>
    </source>
</evidence>
<evidence type="ECO:0000256" key="6">
    <source>
        <dbReference type="ARBA" id="ARBA00023134"/>
    </source>
</evidence>
<keyword evidence="6" id="KW-0342">GTP-binding</keyword>
<dbReference type="GO" id="GO:0042254">
    <property type="term" value="P:ribosome biogenesis"/>
    <property type="evidence" value="ECO:0007669"/>
    <property type="project" value="UniProtKB-KW"/>
</dbReference>
<dbReference type="InterPro" id="IPR027417">
    <property type="entry name" value="P-loop_NTPase"/>
</dbReference>
<sequence length="800" mass="88420">MSCFPVSELFFSKSLALVSPIPRYSPLPLSPIRSNNFNPPSFLSFSSVSSSLHRCLCTSSPSPSARQEEFDDLIDVEEEGEESDGEDYELDVDALESEAKDAARRFSSSLSRQLTIEDEVDDLKELSGKKKKLKVKSTTKSIPDHLLPRVTIVGRPNVGKSALFNRLVGGNRAIVVDEPGVTRDRLYGRSFWGDNEFVVVDTGGVLNVAKSQTNVMEDLAITTTIGMDGISLASREAAVARMPSMIERQATAAVEEASVVIFVVDGQAGLTAADVEIADWLRKSYSNKYVVLAVNKCESPRKGIMQASEFWSLGFSPIPISALSGTGTGELLDLVCSGLSKIEDLENMDEEENYVPSIAIVGRPNVGKSSILNALLGEDRTIVSPISGTTRDAIDTEFIGPDGQKFRLIDTAGIRRRASVASSGSTTEALSVNRAFRAIRRSDVVALVIEAMACITEQDTKIAERIEKEGKGCLIVVNKWDTIPNKNQQTATYYEQDVREKMRALDWAPIVYSTAIAGQNVDKIIVAASSVEKERSRRLSTAILNQVVREAIAFKPPPRTRGGRRGRVYYCTQAAIRPPTFVFFVNDAKLFPETYRRYMEKQLRTDAGFPGTPIRLLWRSRRKAEKDEVVHFTCAISIHLFDHGQITLSPIDSGAFVQRSYRTTADPFACNKAGWLYAVSYRDILCSGRFLEMPCDLSATADGWLLDAVLGFNQMLEKLWRESDGDFMAREEKLSSALLDWNKSSFGNIFEQKKELKARIGGIQRLVFGGWKISAVQLDCLSQPVLSAAEQESLQKDVQH</sequence>
<organism evidence="10 11">
    <name type="scientific">Corchorus capsularis</name>
    <name type="common">Jute</name>
    <dbReference type="NCBI Taxonomy" id="210143"/>
    <lineage>
        <taxon>Eukaryota</taxon>
        <taxon>Viridiplantae</taxon>
        <taxon>Streptophyta</taxon>
        <taxon>Embryophyta</taxon>
        <taxon>Tracheophyta</taxon>
        <taxon>Spermatophyta</taxon>
        <taxon>Magnoliopsida</taxon>
        <taxon>eudicotyledons</taxon>
        <taxon>Gunneridae</taxon>
        <taxon>Pentapetalae</taxon>
        <taxon>rosids</taxon>
        <taxon>malvids</taxon>
        <taxon>Malvales</taxon>
        <taxon>Malvaceae</taxon>
        <taxon>Grewioideae</taxon>
        <taxon>Apeibeae</taxon>
        <taxon>Corchorus</taxon>
    </lineage>
</organism>
<dbReference type="PRINTS" id="PR00326">
    <property type="entry name" value="GTP1OBG"/>
</dbReference>
<accession>A0A1R3IGF8</accession>
<dbReference type="Gene3D" id="3.30.300.20">
    <property type="match status" value="1"/>
</dbReference>
<dbReference type="STRING" id="210143.A0A1R3IGF8"/>
<dbReference type="OrthoDB" id="8954335at2759"/>
<evidence type="ECO:0000256" key="5">
    <source>
        <dbReference type="ARBA" id="ARBA00022741"/>
    </source>
</evidence>
<dbReference type="HAMAP" id="MF_00195">
    <property type="entry name" value="GTPase_Der"/>
    <property type="match status" value="1"/>
</dbReference>
<dbReference type="InterPro" id="IPR005225">
    <property type="entry name" value="Small_GTP-bd"/>
</dbReference>
<keyword evidence="3" id="KW-0690">Ribosome biogenesis</keyword>
<keyword evidence="8" id="KW-0175">Coiled coil</keyword>